<name>A0A1I5RVB3_9BACT</name>
<sequence length="147" mass="16649">MIKTLTIAVDESIVNFMKGINEQNSQTKNTQEFVEGFFYVYKHTLFELKGLFTRGEIIALFDMQNGLMLTPQFQASANIFCSHCQEAEELDGTFSRHGADSAIAIEKIRNLTSSQVFVLQAEIAKFWNLNEGQDLEKAIVPFVSQEN</sequence>
<protein>
    <submittedName>
        <fullName evidence="1">Uncharacterized protein</fullName>
    </submittedName>
</protein>
<gene>
    <name evidence="1" type="ORF">SAMN04515674_104261</name>
</gene>
<dbReference type="RefSeq" id="WP_092015748.1">
    <property type="nucleotide sequence ID" value="NZ_JBHLXN010000001.1"/>
</dbReference>
<dbReference type="Proteomes" id="UP000199306">
    <property type="component" value="Unassembled WGS sequence"/>
</dbReference>
<keyword evidence="2" id="KW-1185">Reference proteome</keyword>
<reference evidence="1 2" key="1">
    <citation type="submission" date="2016-10" db="EMBL/GenBank/DDBJ databases">
        <authorList>
            <person name="de Groot N.N."/>
        </authorList>
    </citation>
    <scope>NUCLEOTIDE SEQUENCE [LARGE SCALE GENOMIC DNA]</scope>
    <source>
        <strain evidence="2">E92,LMG 26720,CCM 7988</strain>
    </source>
</reference>
<accession>A0A1I5RVB3</accession>
<dbReference type="AlphaFoldDB" id="A0A1I5RVB3"/>
<dbReference type="STRING" id="1079859.SAMN04515674_104261"/>
<evidence type="ECO:0000313" key="1">
    <source>
        <dbReference type="EMBL" id="SFP62363.1"/>
    </source>
</evidence>
<proteinExistence type="predicted"/>
<evidence type="ECO:0000313" key="2">
    <source>
        <dbReference type="Proteomes" id="UP000199306"/>
    </source>
</evidence>
<organism evidence="1 2">
    <name type="scientific">Pseudarcicella hirudinis</name>
    <dbReference type="NCBI Taxonomy" id="1079859"/>
    <lineage>
        <taxon>Bacteria</taxon>
        <taxon>Pseudomonadati</taxon>
        <taxon>Bacteroidota</taxon>
        <taxon>Cytophagia</taxon>
        <taxon>Cytophagales</taxon>
        <taxon>Flectobacillaceae</taxon>
        <taxon>Pseudarcicella</taxon>
    </lineage>
</organism>
<dbReference type="EMBL" id="FOXH01000004">
    <property type="protein sequence ID" value="SFP62363.1"/>
    <property type="molecule type" value="Genomic_DNA"/>
</dbReference>